<gene>
    <name evidence="5" type="ORF">ACEG43_47900</name>
</gene>
<dbReference type="InterPro" id="IPR036390">
    <property type="entry name" value="WH_DNA-bd_sf"/>
</dbReference>
<dbReference type="SMART" id="SM00345">
    <property type="entry name" value="HTH_GNTR"/>
    <property type="match status" value="1"/>
</dbReference>
<dbReference type="CDD" id="cd07377">
    <property type="entry name" value="WHTH_GntR"/>
    <property type="match status" value="1"/>
</dbReference>
<sequence>MTAGPASSVSEPMQLTLQAAAQIRGLIIEGVLLPGQKIRQVDLAEQIGVSRSPLREALRTLESEGVVTYETNRGYVVARLEPSDLAEIYRMRELLEGELLRSIVKPDKKTLDALVRYNDEMIAAVGQGDIAAVLRANREFHFTIFELSPLNQFKREIQRLWQLSEGYLAWWWRLPHVTTRISQEHKQIIKALRKYDREALVESFNAHRVSGHESALPLLGRS</sequence>
<reference evidence="5 6" key="1">
    <citation type="submission" date="2024-08" db="EMBL/GenBank/DDBJ databases">
        <title>Genome sequence of Streptomyces aureus CACIA-1.46HGO.</title>
        <authorList>
            <person name="Evangelista-Martinez Z."/>
        </authorList>
    </citation>
    <scope>NUCLEOTIDE SEQUENCE [LARGE SCALE GENOMIC DNA]</scope>
    <source>
        <strain evidence="5 6">CACIA-1.46HGO</strain>
    </source>
</reference>
<dbReference type="InterPro" id="IPR036388">
    <property type="entry name" value="WH-like_DNA-bd_sf"/>
</dbReference>
<keyword evidence="1" id="KW-0805">Transcription regulation</keyword>
<keyword evidence="3" id="KW-0804">Transcription</keyword>
<organism evidence="5 6">
    <name type="scientific">Streptomyces aureus</name>
    <dbReference type="NCBI Taxonomy" id="193461"/>
    <lineage>
        <taxon>Bacteria</taxon>
        <taxon>Bacillati</taxon>
        <taxon>Actinomycetota</taxon>
        <taxon>Actinomycetes</taxon>
        <taxon>Kitasatosporales</taxon>
        <taxon>Streptomycetaceae</taxon>
        <taxon>Streptomyces</taxon>
    </lineage>
</organism>
<dbReference type="RefSeq" id="WP_372567512.1">
    <property type="nucleotide sequence ID" value="NZ_JBGOSP010000072.1"/>
</dbReference>
<name>A0ABV4T2X3_9ACTN</name>
<dbReference type="SMART" id="SM00895">
    <property type="entry name" value="FCD"/>
    <property type="match status" value="1"/>
</dbReference>
<evidence type="ECO:0000259" key="4">
    <source>
        <dbReference type="PROSITE" id="PS50949"/>
    </source>
</evidence>
<keyword evidence="2" id="KW-0238">DNA-binding</keyword>
<dbReference type="Gene3D" id="1.20.120.530">
    <property type="entry name" value="GntR ligand-binding domain-like"/>
    <property type="match status" value="1"/>
</dbReference>
<dbReference type="Pfam" id="PF07729">
    <property type="entry name" value="FCD"/>
    <property type="match status" value="1"/>
</dbReference>
<evidence type="ECO:0000256" key="1">
    <source>
        <dbReference type="ARBA" id="ARBA00023015"/>
    </source>
</evidence>
<dbReference type="PANTHER" id="PTHR43537:SF5">
    <property type="entry name" value="UXU OPERON TRANSCRIPTIONAL REGULATOR"/>
    <property type="match status" value="1"/>
</dbReference>
<dbReference type="SUPFAM" id="SSF46785">
    <property type="entry name" value="Winged helix' DNA-binding domain"/>
    <property type="match status" value="1"/>
</dbReference>
<keyword evidence="6" id="KW-1185">Reference proteome</keyword>
<dbReference type="InterPro" id="IPR011711">
    <property type="entry name" value="GntR_C"/>
</dbReference>
<accession>A0ABV4T2X3</accession>
<dbReference type="InterPro" id="IPR000524">
    <property type="entry name" value="Tscrpt_reg_HTH_GntR"/>
</dbReference>
<evidence type="ECO:0000313" key="6">
    <source>
        <dbReference type="Proteomes" id="UP001571476"/>
    </source>
</evidence>
<dbReference type="InterPro" id="IPR000485">
    <property type="entry name" value="AsnC-type_HTH_dom"/>
</dbReference>
<dbReference type="Gene3D" id="1.10.10.10">
    <property type="entry name" value="Winged helix-like DNA-binding domain superfamily/Winged helix DNA-binding domain"/>
    <property type="match status" value="1"/>
</dbReference>
<proteinExistence type="predicted"/>
<evidence type="ECO:0000313" key="5">
    <source>
        <dbReference type="EMBL" id="MFA3843718.1"/>
    </source>
</evidence>
<dbReference type="Pfam" id="PF00392">
    <property type="entry name" value="GntR"/>
    <property type="match status" value="1"/>
</dbReference>
<dbReference type="PRINTS" id="PR00033">
    <property type="entry name" value="HTHASNC"/>
</dbReference>
<dbReference type="PROSITE" id="PS50949">
    <property type="entry name" value="HTH_GNTR"/>
    <property type="match status" value="1"/>
</dbReference>
<dbReference type="SUPFAM" id="SSF48008">
    <property type="entry name" value="GntR ligand-binding domain-like"/>
    <property type="match status" value="1"/>
</dbReference>
<feature type="domain" description="HTH gntR-type" evidence="4">
    <location>
        <begin position="13"/>
        <end position="80"/>
    </location>
</feature>
<dbReference type="PRINTS" id="PR00035">
    <property type="entry name" value="HTHGNTR"/>
</dbReference>
<dbReference type="PANTHER" id="PTHR43537">
    <property type="entry name" value="TRANSCRIPTIONAL REGULATOR, GNTR FAMILY"/>
    <property type="match status" value="1"/>
</dbReference>
<evidence type="ECO:0000256" key="2">
    <source>
        <dbReference type="ARBA" id="ARBA00023125"/>
    </source>
</evidence>
<protein>
    <submittedName>
        <fullName evidence="5">GntR family transcriptional regulator</fullName>
    </submittedName>
</protein>
<evidence type="ECO:0000256" key="3">
    <source>
        <dbReference type="ARBA" id="ARBA00023163"/>
    </source>
</evidence>
<dbReference type="InterPro" id="IPR008920">
    <property type="entry name" value="TF_FadR/GntR_C"/>
</dbReference>
<comment type="caution">
    <text evidence="5">The sequence shown here is derived from an EMBL/GenBank/DDBJ whole genome shotgun (WGS) entry which is preliminary data.</text>
</comment>
<dbReference type="Proteomes" id="UP001571476">
    <property type="component" value="Unassembled WGS sequence"/>
</dbReference>
<dbReference type="EMBL" id="JBGOSP010000072">
    <property type="protein sequence ID" value="MFA3843718.1"/>
    <property type="molecule type" value="Genomic_DNA"/>
</dbReference>